<dbReference type="SUPFAM" id="SSF103473">
    <property type="entry name" value="MFS general substrate transporter"/>
    <property type="match status" value="1"/>
</dbReference>
<evidence type="ECO:0000256" key="5">
    <source>
        <dbReference type="SAM" id="Phobius"/>
    </source>
</evidence>
<dbReference type="InterPro" id="IPR012337">
    <property type="entry name" value="RNaseH-like_sf"/>
</dbReference>
<feature type="domain" description="Major facilitator superfamily (MFS) profile" evidence="6">
    <location>
        <begin position="1241"/>
        <end position="1706"/>
    </location>
</feature>
<comment type="subcellular location">
    <subcellularLocation>
        <location evidence="1">Membrane</location>
        <topology evidence="1">Multi-pass membrane protein</topology>
    </subcellularLocation>
    <subcellularLocation>
        <location evidence="2">Mitochondrion</location>
    </subcellularLocation>
</comment>
<dbReference type="GO" id="GO:0022857">
    <property type="term" value="F:transmembrane transporter activity"/>
    <property type="evidence" value="ECO:0007669"/>
    <property type="project" value="InterPro"/>
</dbReference>
<feature type="transmembrane region" description="Helical" evidence="5">
    <location>
        <begin position="1682"/>
        <end position="1702"/>
    </location>
</feature>
<dbReference type="Gene3D" id="3.30.420.10">
    <property type="entry name" value="Ribonuclease H-like superfamily/Ribonuclease H"/>
    <property type="match status" value="1"/>
</dbReference>
<dbReference type="Gene3D" id="1.20.1720.10">
    <property type="entry name" value="Multidrug resistance protein D"/>
    <property type="match status" value="1"/>
</dbReference>
<feature type="transmembrane region" description="Helical" evidence="5">
    <location>
        <begin position="1398"/>
        <end position="1417"/>
    </location>
</feature>
<feature type="transmembrane region" description="Helical" evidence="5">
    <location>
        <begin position="1336"/>
        <end position="1353"/>
    </location>
</feature>
<dbReference type="Gene3D" id="3.60.10.10">
    <property type="entry name" value="Endonuclease/exonuclease/phosphatase"/>
    <property type="match status" value="1"/>
</dbReference>
<sequence>ANVGKIPPVHDCALALADSERYDIVLLQEPWTTTANSRCLTKTHPAYDTYSPVEAWNSNSTRPRVMTYVRRDSKLSADQNRPYQSRDILWLTVNDTIVVNFYRQNDERDALDTLLQWPIPDRCLVAGDFNARHHTWQTGPTTNRGHEIASWASENGLGRLNTSDIPTNPHGNTIDLAFSNVPLAEANVEDHLATSSDHFTLSLTLPNVEPAPTQPGKIRVTIDDELKRFVEIVELGSTAIPVAASSSLELDKLASTLVSLLQSAAKAAGRPARKGARNAPWWTEECALAAAGYRAIRRLYPLGFNQEVQIAKRDFHRVVRRAKRLYWRNLINSFSDSSSVFKAVRWLRSSGAFQPPPLQVDDVVYETQLDKANALRRATLERRTAEDDIQDPWIEVSPRKTIPFPQEISLEEAQDATLRTGNTSPGADNITVKLLTAVWHIIGTHVCRLFEGCLAMGHHPKPFRAAEVVMIAKPGRRDLTTPRAWRPISLLSCLGKGLERLVARRLAWACIHHRVLHPQQAGALPKRSATDLVAALVHDIEEAFARKKVATLVTMDIQGAFDTVLRNRLILRLREQGWPEHLARWTGSFMDDRSACVRYQDTITPLSPLQCGLPQGSPVSPILFLLYTEPIYRLSNPQGRFGYADDTAILCVGDTVEETAAAASRSVEEMVRWGAANGVSFDPKKTEVMHFSRSKLGTTPAIRHGDFEKHPEAAMRWLGIWLDRNLSFRVHAEKWTAKSQAVARHLRGLTNTIHGPLPSAVRSAVRACVEPVLLYGTEVWYPGATRPRWDQPCKDRPSSIQHLLQRMNKAIVQSMRAILPAWKTTPIAILHRESGIPPITQLLEARRYRFSARLKSLDEAHPLAKRTLPPKQPTYHLLIKRKYQAPTESNFRTRLRRTNELLAPCPRPALMQKCFGKGQDTPLQTAPKEESAEAFLQWVSTVDPTTWIVYSDGSLSSEGAASYGFAIHQQDLSICDGSGRLGPAEVFDAEATGALEGLKAALNLPGSAARDIVVCLDNLAAATCLRGSPSDSSQAVFVDFQALAASHGATQVRWIPGHTDIPGNEQADKLAKAASSLPEPEGAQPTLAYLRKVARQKPKEAFETWWTTSVPEQYKRLNLKATIRCPPELSLPRVALHHLLAARSLHGDFAAYHERFNHDDARVTCSCGRRKAPDHVFYCRKVPRRCRIRLVPSPTAAVNLAIGRNFDKYIKLTKSSAFFERIYQTAVHLAIIDDGESSQVLIFQLCGVNFATSASSGLIVIGLPQLTSDLNIPQSLAFWPSSVQGLATASALLLSGAVADVLGPRSVNLSGCILNGVLMLSCGFIKSVQQLITMRALQGVAIAMHFSSSVALVADTQPRGQSRNISFACLGLSQLLGFTFGLVVGGVLVDTVGWRSGWYLYGGTTLVLSAVGLWSLPKPEPLGFRNIFGDLISRVDWTGALLASLSMASLSYFLAVISTDVHRIKETGTVILLCFSLATLPLFVGWMHYRVKRNMPALIPNGFWSNSAFAAICIAVALSFAVLNSLDLLTSLYFQEIQYLSAVEAAIRILPSTVVGLGLNLMTGLIVHKIPAVWLVAVSSLLSSGSPLLMAMINPSWSYWVGAFFAQTLLPFSIDVLFTVGLIIVTEVFPEKNQSVAGAVFNTAAQFGNALGLAIVQVVSAGVTNRNINPKSPEARLEGYRASFWTLFALMLVCVLVAALGLRRAGKVGSKRD</sequence>
<dbReference type="GO" id="GO:0003676">
    <property type="term" value="F:nucleic acid binding"/>
    <property type="evidence" value="ECO:0007669"/>
    <property type="project" value="InterPro"/>
</dbReference>
<evidence type="ECO:0008006" key="11">
    <source>
        <dbReference type="Google" id="ProtNLM"/>
    </source>
</evidence>
<dbReference type="InterPro" id="IPR036397">
    <property type="entry name" value="RNaseH_sf"/>
</dbReference>
<dbReference type="EMBL" id="JAAFOW010000457">
    <property type="protein sequence ID" value="KAF5266092.1"/>
    <property type="molecule type" value="Genomic_DNA"/>
</dbReference>
<dbReference type="CDD" id="cd01650">
    <property type="entry name" value="RT_nLTR_like"/>
    <property type="match status" value="1"/>
</dbReference>
<evidence type="ECO:0000256" key="2">
    <source>
        <dbReference type="ARBA" id="ARBA00004173"/>
    </source>
</evidence>
<protein>
    <recommendedName>
        <fullName evidence="11">Major facilitator superfamily (MFS) profile domain-containing protein</fullName>
    </recommendedName>
</protein>
<dbReference type="InterPro" id="IPR020846">
    <property type="entry name" value="MFS_dom"/>
</dbReference>
<proteinExistence type="predicted"/>
<keyword evidence="3" id="KW-0496">Mitochondrion</keyword>
<reference evidence="9" key="1">
    <citation type="submission" date="2020-02" db="EMBL/GenBank/DDBJ databases">
        <title>Identification and distribution of gene clusters putatively required for synthesis of sphingolipid metabolism inhibitors in phylogenetically diverse species of the filamentous fungus Fusarium.</title>
        <authorList>
            <person name="Kim H.-S."/>
            <person name="Busman M."/>
            <person name="Brown D.W."/>
            <person name="Divon H."/>
            <person name="Uhlig S."/>
            <person name="Proctor R.H."/>
        </authorList>
    </citation>
    <scope>NUCLEOTIDE SEQUENCE [LARGE SCALE GENOMIC DNA]</scope>
    <source>
        <strain evidence="9">NRRL 39464</strain>
    </source>
</reference>
<dbReference type="PROSITE" id="PS50879">
    <property type="entry name" value="RNASE_H_1"/>
    <property type="match status" value="1"/>
</dbReference>
<dbReference type="InterPro" id="IPR011701">
    <property type="entry name" value="MFS"/>
</dbReference>
<dbReference type="PANTHER" id="PTHR33481">
    <property type="entry name" value="REVERSE TRANSCRIPTASE"/>
    <property type="match status" value="1"/>
</dbReference>
<evidence type="ECO:0000313" key="10">
    <source>
        <dbReference type="Proteomes" id="UP000558688"/>
    </source>
</evidence>
<dbReference type="PROSITE" id="PS50878">
    <property type="entry name" value="RT_POL"/>
    <property type="match status" value="1"/>
</dbReference>
<dbReference type="GO" id="GO:0016020">
    <property type="term" value="C:membrane"/>
    <property type="evidence" value="ECO:0007669"/>
    <property type="project" value="UniProtKB-SubCell"/>
</dbReference>
<dbReference type="Gene3D" id="1.20.1250.20">
    <property type="entry name" value="MFS general substrate transporter like domains"/>
    <property type="match status" value="1"/>
</dbReference>
<feature type="non-terminal residue" evidence="9">
    <location>
        <position position="1713"/>
    </location>
</feature>
<keyword evidence="5" id="KW-1133">Transmembrane helix</keyword>
<evidence type="ECO:0000313" key="9">
    <source>
        <dbReference type="EMBL" id="KAF5266092.1"/>
    </source>
</evidence>
<dbReference type="SUPFAM" id="SSF56219">
    <property type="entry name" value="DNase I-like"/>
    <property type="match status" value="1"/>
</dbReference>
<dbReference type="SUPFAM" id="SSF53098">
    <property type="entry name" value="Ribonuclease H-like"/>
    <property type="match status" value="1"/>
</dbReference>
<feature type="domain" description="RNase H type-1" evidence="8">
    <location>
        <begin position="943"/>
        <end position="1076"/>
    </location>
</feature>
<evidence type="ECO:0000256" key="1">
    <source>
        <dbReference type="ARBA" id="ARBA00004141"/>
    </source>
</evidence>
<dbReference type="Pfam" id="PF14529">
    <property type="entry name" value="Exo_endo_phos_2"/>
    <property type="match status" value="1"/>
</dbReference>
<dbReference type="SUPFAM" id="SSF56672">
    <property type="entry name" value="DNA/RNA polymerases"/>
    <property type="match status" value="1"/>
</dbReference>
<dbReference type="PROSITE" id="PS50850">
    <property type="entry name" value="MFS"/>
    <property type="match status" value="1"/>
</dbReference>
<feature type="transmembrane region" description="Helical" evidence="5">
    <location>
        <begin position="1600"/>
        <end position="1625"/>
    </location>
</feature>
<dbReference type="PANTHER" id="PTHR33481:SF1">
    <property type="entry name" value="ENDONUCLEASE_EXONUCLEASE_PHOSPHATASE DOMAIN-CONTAINING PROTEIN-RELATED"/>
    <property type="match status" value="1"/>
</dbReference>
<organism evidence="9 10">
    <name type="scientific">Fusarium oxysporum</name>
    <name type="common">Fusarium vascular wilt</name>
    <dbReference type="NCBI Taxonomy" id="5507"/>
    <lineage>
        <taxon>Eukaryota</taxon>
        <taxon>Fungi</taxon>
        <taxon>Dikarya</taxon>
        <taxon>Ascomycota</taxon>
        <taxon>Pezizomycotina</taxon>
        <taxon>Sordariomycetes</taxon>
        <taxon>Hypocreomycetidae</taxon>
        <taxon>Hypocreales</taxon>
        <taxon>Nectriaceae</taxon>
        <taxon>Fusarium</taxon>
        <taxon>Fusarium oxysporum species complex</taxon>
    </lineage>
</organism>
<dbReference type="InterPro" id="IPR005135">
    <property type="entry name" value="Endo/exonuclease/phosphatase"/>
</dbReference>
<comment type="caution">
    <text evidence="9">The sequence shown here is derived from an EMBL/GenBank/DDBJ whole genome shotgun (WGS) entry which is preliminary data.</text>
</comment>
<keyword evidence="5" id="KW-0812">Transmembrane</keyword>
<dbReference type="InterPro" id="IPR002156">
    <property type="entry name" value="RNaseH_domain"/>
</dbReference>
<evidence type="ECO:0000256" key="3">
    <source>
        <dbReference type="ARBA" id="ARBA00023128"/>
    </source>
</evidence>
<accession>A0A8H5EN51</accession>
<dbReference type="InterPro" id="IPR043502">
    <property type="entry name" value="DNA/RNA_pol_sf"/>
</dbReference>
<name>A0A8H5EN51_FUSOX</name>
<dbReference type="InterPro" id="IPR036259">
    <property type="entry name" value="MFS_trans_sf"/>
</dbReference>
<dbReference type="CDD" id="cd09276">
    <property type="entry name" value="Rnase_HI_RT_non_LTR"/>
    <property type="match status" value="1"/>
</dbReference>
<feature type="transmembrane region" description="Helical" evidence="5">
    <location>
        <begin position="1469"/>
        <end position="1489"/>
    </location>
</feature>
<gene>
    <name evidence="9" type="ORF">FOXYS1_3074</name>
</gene>
<dbReference type="Proteomes" id="UP000558688">
    <property type="component" value="Unassembled WGS sequence"/>
</dbReference>
<dbReference type="Pfam" id="PF00075">
    <property type="entry name" value="RNase_H"/>
    <property type="match status" value="1"/>
</dbReference>
<dbReference type="GO" id="GO:0004523">
    <property type="term" value="F:RNA-DNA hybrid ribonuclease activity"/>
    <property type="evidence" value="ECO:0007669"/>
    <property type="project" value="InterPro"/>
</dbReference>
<dbReference type="Pfam" id="PF00078">
    <property type="entry name" value="RVT_1"/>
    <property type="match status" value="1"/>
</dbReference>
<feature type="transmembrane region" description="Helical" evidence="5">
    <location>
        <begin position="1509"/>
        <end position="1534"/>
    </location>
</feature>
<keyword evidence="4" id="KW-0325">Glycoprotein</keyword>
<evidence type="ECO:0000259" key="6">
    <source>
        <dbReference type="PROSITE" id="PS50850"/>
    </source>
</evidence>
<dbReference type="InterPro" id="IPR000477">
    <property type="entry name" value="RT_dom"/>
</dbReference>
<evidence type="ECO:0000259" key="7">
    <source>
        <dbReference type="PROSITE" id="PS50878"/>
    </source>
</evidence>
<feature type="transmembrane region" description="Helical" evidence="5">
    <location>
        <begin position="1546"/>
        <end position="1567"/>
    </location>
</feature>
<feature type="transmembrane region" description="Helical" evidence="5">
    <location>
        <begin position="1573"/>
        <end position="1593"/>
    </location>
</feature>
<evidence type="ECO:0000259" key="8">
    <source>
        <dbReference type="PROSITE" id="PS50879"/>
    </source>
</evidence>
<dbReference type="GO" id="GO:0005739">
    <property type="term" value="C:mitochondrion"/>
    <property type="evidence" value="ECO:0007669"/>
    <property type="project" value="UniProtKB-SubCell"/>
</dbReference>
<dbReference type="InterPro" id="IPR036691">
    <property type="entry name" value="Endo/exonu/phosph_ase_sf"/>
</dbReference>
<feature type="domain" description="Reverse transcriptase" evidence="7">
    <location>
        <begin position="452"/>
        <end position="722"/>
    </location>
</feature>
<feature type="transmembrane region" description="Helical" evidence="5">
    <location>
        <begin position="1437"/>
        <end position="1457"/>
    </location>
</feature>
<feature type="transmembrane region" description="Helical" evidence="5">
    <location>
        <begin position="1365"/>
        <end position="1389"/>
    </location>
</feature>
<evidence type="ECO:0000256" key="4">
    <source>
        <dbReference type="ARBA" id="ARBA00023180"/>
    </source>
</evidence>
<dbReference type="Pfam" id="PF07690">
    <property type="entry name" value="MFS_1"/>
    <property type="match status" value="1"/>
</dbReference>
<keyword evidence="5" id="KW-0472">Membrane</keyword>